<feature type="domain" description="L1 transposable element RRM" evidence="2">
    <location>
        <begin position="124"/>
        <end position="216"/>
    </location>
</feature>
<dbReference type="Ensembl" id="ENSLACT00000001758.1">
    <property type="protein sequence ID" value="ENSLACP00000001745.1"/>
    <property type="gene ID" value="ENSLACG00000001559.1"/>
</dbReference>
<dbReference type="Gene3D" id="3.30.70.1820">
    <property type="entry name" value="L1 transposable element, RRM domain"/>
    <property type="match status" value="1"/>
</dbReference>
<reference evidence="3" key="2">
    <citation type="submission" date="2025-08" db="UniProtKB">
        <authorList>
            <consortium name="Ensembl"/>
        </authorList>
    </citation>
    <scope>IDENTIFICATION</scope>
</reference>
<proteinExistence type="predicted"/>
<dbReference type="InterPro" id="IPR043636">
    <property type="entry name" value="L1_RRM_dom"/>
</dbReference>
<sequence length="294" mass="33285">KQQFCREPPSPIQPSTSKMASDTPCFETTSGPATSAEILNLMNLMQGMAADVASIKMDVADIRGNLETLGQRVSSVETKTGRLGGRMDDHEARLAKVEDDLAHQTRFAGELWDRVQDLENRSRRNNIRLIGIPEGVESSGLSGPTLLLTVLRESLSLGETESIEVERAHRTLGPRPPPEQRPRPIIARLLRFQDRERILRLAREAGELYWRGGKIMIFPDMSRELAAQRKLFTPARRHCMELGIRYALQYPAVLRVTVNGRQLKFEDPEEAVRELNRITDQNRGEEDPQPQRKT</sequence>
<protein>
    <recommendedName>
        <fullName evidence="2">L1 transposable element RRM domain-containing protein</fullName>
    </recommendedName>
</protein>
<accession>H2ZWH4</accession>
<dbReference type="InParanoid" id="H2ZWH4"/>
<dbReference type="EMBL" id="AFYH01266911">
    <property type="status" value="NOT_ANNOTATED_CDS"/>
    <property type="molecule type" value="Genomic_DNA"/>
</dbReference>
<dbReference type="GeneTree" id="ENSGT00660000097022"/>
<dbReference type="Gene3D" id="1.20.5.340">
    <property type="match status" value="1"/>
</dbReference>
<reference evidence="3" key="3">
    <citation type="submission" date="2025-09" db="UniProtKB">
        <authorList>
            <consortium name="Ensembl"/>
        </authorList>
    </citation>
    <scope>IDENTIFICATION</scope>
</reference>
<dbReference type="InterPro" id="IPR004244">
    <property type="entry name" value="Transposase_22"/>
</dbReference>
<feature type="compositionally biased region" description="Polar residues" evidence="1">
    <location>
        <begin position="13"/>
        <end position="27"/>
    </location>
</feature>
<evidence type="ECO:0000313" key="3">
    <source>
        <dbReference type="Ensembl" id="ENSLACP00000001745.1"/>
    </source>
</evidence>
<dbReference type="HOGENOM" id="CLU_062834_2_1_1"/>
<name>H2ZWH4_LATCH</name>
<dbReference type="PANTHER" id="PTHR11505">
    <property type="entry name" value="L1 TRANSPOSABLE ELEMENT-RELATED"/>
    <property type="match status" value="1"/>
</dbReference>
<evidence type="ECO:0000259" key="2">
    <source>
        <dbReference type="Pfam" id="PF02994"/>
    </source>
</evidence>
<feature type="region of interest" description="Disordered" evidence="1">
    <location>
        <begin position="1"/>
        <end position="27"/>
    </location>
</feature>
<dbReference type="eggNOG" id="ENOG502S81Y">
    <property type="taxonomic scope" value="Eukaryota"/>
</dbReference>
<keyword evidence="4" id="KW-1185">Reference proteome</keyword>
<organism evidence="3 4">
    <name type="scientific">Latimeria chalumnae</name>
    <name type="common">Coelacanth</name>
    <dbReference type="NCBI Taxonomy" id="7897"/>
    <lineage>
        <taxon>Eukaryota</taxon>
        <taxon>Metazoa</taxon>
        <taxon>Chordata</taxon>
        <taxon>Craniata</taxon>
        <taxon>Vertebrata</taxon>
        <taxon>Euteleostomi</taxon>
        <taxon>Coelacanthiformes</taxon>
        <taxon>Coelacanthidae</taxon>
        <taxon>Latimeria</taxon>
    </lineage>
</organism>
<evidence type="ECO:0000256" key="1">
    <source>
        <dbReference type="SAM" id="MobiDB-lite"/>
    </source>
</evidence>
<dbReference type="AlphaFoldDB" id="H2ZWH4"/>
<dbReference type="STRING" id="7897.ENSLACP00000001745"/>
<evidence type="ECO:0000313" key="4">
    <source>
        <dbReference type="Proteomes" id="UP000008672"/>
    </source>
</evidence>
<dbReference type="OMA" id="TPARRHC"/>
<feature type="region of interest" description="Disordered" evidence="1">
    <location>
        <begin position="272"/>
        <end position="294"/>
    </location>
</feature>
<dbReference type="Proteomes" id="UP000008672">
    <property type="component" value="Unassembled WGS sequence"/>
</dbReference>
<reference evidence="4" key="1">
    <citation type="submission" date="2011-08" db="EMBL/GenBank/DDBJ databases">
        <title>The draft genome of Latimeria chalumnae.</title>
        <authorList>
            <person name="Di Palma F."/>
            <person name="Alfoldi J."/>
            <person name="Johnson J."/>
            <person name="Berlin A."/>
            <person name="Gnerre S."/>
            <person name="Jaffe D."/>
            <person name="MacCallum I."/>
            <person name="Young S."/>
            <person name="Walker B.J."/>
            <person name="Lander E."/>
            <person name="Lindblad-Toh K."/>
        </authorList>
    </citation>
    <scope>NUCLEOTIDE SEQUENCE [LARGE SCALE GENOMIC DNA]</scope>
    <source>
        <strain evidence="4">Wild caught</strain>
    </source>
</reference>
<dbReference type="Pfam" id="PF02994">
    <property type="entry name" value="Transposase_22"/>
    <property type="match status" value="1"/>
</dbReference>